<name>K2GG29_9BACT</name>
<feature type="domain" description="Glycosyltransferase subfamily 4-like N-terminal" evidence="3">
    <location>
        <begin position="19"/>
        <end position="203"/>
    </location>
</feature>
<dbReference type="Pfam" id="PF00534">
    <property type="entry name" value="Glycos_transf_1"/>
    <property type="match status" value="1"/>
</dbReference>
<evidence type="ECO:0000259" key="2">
    <source>
        <dbReference type="Pfam" id="PF00534"/>
    </source>
</evidence>
<gene>
    <name evidence="4" type="ORF">ACD_2C00189G0018</name>
</gene>
<organism evidence="4">
    <name type="scientific">uncultured bacterium</name>
    <name type="common">gcode 4</name>
    <dbReference type="NCBI Taxonomy" id="1234023"/>
    <lineage>
        <taxon>Bacteria</taxon>
        <taxon>environmental samples</taxon>
    </lineage>
</organism>
<protein>
    <submittedName>
        <fullName evidence="4">Glycosyltransferase WbaZ</fullName>
    </submittedName>
</protein>
<dbReference type="GO" id="GO:0016757">
    <property type="term" value="F:glycosyltransferase activity"/>
    <property type="evidence" value="ECO:0007669"/>
    <property type="project" value="InterPro"/>
</dbReference>
<feature type="domain" description="Glycosyl transferase family 1" evidence="2">
    <location>
        <begin position="211"/>
        <end position="330"/>
    </location>
</feature>
<dbReference type="InterPro" id="IPR001296">
    <property type="entry name" value="Glyco_trans_1"/>
</dbReference>
<dbReference type="AlphaFoldDB" id="K2GG29"/>
<keyword evidence="1 4" id="KW-0808">Transferase</keyword>
<dbReference type="Gene3D" id="3.40.50.2000">
    <property type="entry name" value="Glycogen Phosphorylase B"/>
    <property type="match status" value="2"/>
</dbReference>
<evidence type="ECO:0000259" key="3">
    <source>
        <dbReference type="Pfam" id="PF13439"/>
    </source>
</evidence>
<evidence type="ECO:0000313" key="4">
    <source>
        <dbReference type="EMBL" id="EKE29334.1"/>
    </source>
</evidence>
<dbReference type="PANTHER" id="PTHR46401:SF2">
    <property type="entry name" value="GLYCOSYLTRANSFERASE WBBK-RELATED"/>
    <property type="match status" value="1"/>
</dbReference>
<evidence type="ECO:0000256" key="1">
    <source>
        <dbReference type="ARBA" id="ARBA00022679"/>
    </source>
</evidence>
<dbReference type="PANTHER" id="PTHR46401">
    <property type="entry name" value="GLYCOSYLTRANSFERASE WBBK-RELATED"/>
    <property type="match status" value="1"/>
</dbReference>
<proteinExistence type="predicted"/>
<comment type="caution">
    <text evidence="4">The sequence shown here is derived from an EMBL/GenBank/DDBJ whole genome shotgun (WGS) entry which is preliminary data.</text>
</comment>
<dbReference type="Pfam" id="PF13439">
    <property type="entry name" value="Glyco_transf_4"/>
    <property type="match status" value="1"/>
</dbReference>
<accession>K2GG29</accession>
<dbReference type="SUPFAM" id="SSF53756">
    <property type="entry name" value="UDP-Glycosyltransferase/glycogen phosphorylase"/>
    <property type="match status" value="1"/>
</dbReference>
<dbReference type="EMBL" id="AMFJ01000189">
    <property type="protein sequence ID" value="EKE29334.1"/>
    <property type="molecule type" value="Genomic_DNA"/>
</dbReference>
<dbReference type="InterPro" id="IPR028098">
    <property type="entry name" value="Glyco_trans_4-like_N"/>
</dbReference>
<sequence>MKKNIIYLHPHFTLPWWAGNFALQTAKYLSEDKDLTIYIISWTQKEELIKDYRKDNIRFIEVKMPLTSTFAFWVLYPVWLFKVLRKIGELRRTLDWEFILFPQVFPMNWFGFIYRLFTKNVKLVFMCHEPSAFIHSKKWIESINSTPKRLIAKILNPIFKNIDIYLTQKSDIILVNSIYTKEKVTEIYGWANWVIYPGFDSNRFHIDITVQKEKYIWVLSRLTKFKNVGFVIDLFAEFVKEFPEYSLRIWWEWEEKQNLINQAKELWLESKIGFLNIPDEELPRFYQKAKIIMFASENEPFWIVPVEAMACWTYVVWNDSWWLRETVPDEFRYYNKEEALNILRNIAKSDSQFDSSQVKRFEWANSIQELKKFI</sequence>
<reference evidence="4" key="1">
    <citation type="journal article" date="2012" name="Science">
        <title>Fermentation, hydrogen, and sulfur metabolism in multiple uncultivated bacterial phyla.</title>
        <authorList>
            <person name="Wrighton K.C."/>
            <person name="Thomas B.C."/>
            <person name="Sharon I."/>
            <person name="Miller C.S."/>
            <person name="Castelle C.J."/>
            <person name="VerBerkmoes N.C."/>
            <person name="Wilkins M.J."/>
            <person name="Hettich R.L."/>
            <person name="Lipton M.S."/>
            <person name="Williams K.H."/>
            <person name="Long P.E."/>
            <person name="Banfield J.F."/>
        </authorList>
    </citation>
    <scope>NUCLEOTIDE SEQUENCE [LARGE SCALE GENOMIC DNA]</scope>
</reference>